<dbReference type="RefSeq" id="WP_168740308.1">
    <property type="nucleotide sequence ID" value="NZ_JABAHZ010000004.1"/>
</dbReference>
<dbReference type="PANTHER" id="PTHR46825">
    <property type="entry name" value="D-ALANYL-D-ALANINE-CARBOXYPEPTIDASE/ENDOPEPTIDASE AMPH"/>
    <property type="match status" value="1"/>
</dbReference>
<feature type="compositionally biased region" description="Basic and acidic residues" evidence="1">
    <location>
        <begin position="385"/>
        <end position="404"/>
    </location>
</feature>
<gene>
    <name evidence="5" type="ORF">HGH91_18595</name>
</gene>
<dbReference type="GO" id="GO:0016787">
    <property type="term" value="F:hydrolase activity"/>
    <property type="evidence" value="ECO:0007669"/>
    <property type="project" value="UniProtKB-KW"/>
</dbReference>
<keyword evidence="5" id="KW-0378">Hydrolase</keyword>
<dbReference type="Gene3D" id="3.40.710.10">
    <property type="entry name" value="DD-peptidase/beta-lactamase superfamily"/>
    <property type="match status" value="1"/>
</dbReference>
<reference evidence="5 6" key="1">
    <citation type="submission" date="2020-04" db="EMBL/GenBank/DDBJ databases">
        <authorList>
            <person name="Yin C."/>
        </authorList>
    </citation>
    <scope>NUCLEOTIDE SEQUENCE [LARGE SCALE GENOMIC DNA]</scope>
    <source>
        <strain evidence="5 6">Ak56</strain>
    </source>
</reference>
<accession>A0A847SKH1</accession>
<dbReference type="InterPro" id="IPR050491">
    <property type="entry name" value="AmpC-like"/>
</dbReference>
<evidence type="ECO:0000256" key="2">
    <source>
        <dbReference type="SAM" id="SignalP"/>
    </source>
</evidence>
<keyword evidence="6" id="KW-1185">Reference proteome</keyword>
<feature type="domain" description="Peptidase S12 Pab87-related C-terminal" evidence="4">
    <location>
        <begin position="409"/>
        <end position="497"/>
    </location>
</feature>
<sequence length="602" mass="67470">MKFSSLKGIIASLVCLGFMTAAHAQLSDRVSTLSRLEPALTQMLAETHTAGFAVAVVEKNKVVYAKGFGYRDQAARLPVTPDTRFAIGSCTKSFTSALLGNLRQQGKVDFDKPATTYLPALHFNNPDLDHQVTLRDMMCHRTGYSRYDMAWYLFGTDSRDTLLKRMYYMKPDFPLRARWQYNNFMFMVQGMVTEQLTGKSWEQNINSQIFEPLGMQASSIGTVALAAAPEHSLGYEVDDKNRIKEMKYHPITAMGPAGAINSTVMDMSKWLITWINGGTYNKKEIIPASYVKDAISSQAVVSGDLPDSKSTYSQFLNYGFAWMLFSYRGHYRVEHGGNVDGFTALMAFYPTDSIGIVVLSNQQNSAVPTRVTDLVSDHLMGINTTKREKPTPKQDGDPGPEKDSAFTPHPASHSLAAFAGQYKNDAYGYFDLYVKNDSLYARFPYITWYLYHENYDIFSPFNAADSVIDVKYKSNMRVQFLLATTGEVDQLQFSFDPAGGPVIFNRVSQTLNLSPDALRKFTGQYKSGGLSINIKLAANNVLQVYTPGQPIFTLEAEDSHLFRVKELKNYKLNFVEEGDQVTAVKLTQPNGTFRADRVKEEK</sequence>
<dbReference type="Proteomes" id="UP000552864">
    <property type="component" value="Unassembled WGS sequence"/>
</dbReference>
<organism evidence="5 6">
    <name type="scientific">Chitinophaga eiseniae</name>
    <dbReference type="NCBI Taxonomy" id="634771"/>
    <lineage>
        <taxon>Bacteria</taxon>
        <taxon>Pseudomonadati</taxon>
        <taxon>Bacteroidota</taxon>
        <taxon>Chitinophagia</taxon>
        <taxon>Chitinophagales</taxon>
        <taxon>Chitinophagaceae</taxon>
        <taxon>Chitinophaga</taxon>
    </lineage>
</organism>
<protein>
    <submittedName>
        <fullName evidence="5">Serine hydrolase</fullName>
    </submittedName>
</protein>
<dbReference type="Pfam" id="PF00144">
    <property type="entry name" value="Beta-lactamase"/>
    <property type="match status" value="1"/>
</dbReference>
<dbReference type="Gene3D" id="2.40.128.600">
    <property type="match status" value="1"/>
</dbReference>
<dbReference type="PANTHER" id="PTHR46825:SF15">
    <property type="entry name" value="BETA-LACTAMASE-RELATED DOMAIN-CONTAINING PROTEIN"/>
    <property type="match status" value="1"/>
</dbReference>
<dbReference type="SUPFAM" id="SSF56601">
    <property type="entry name" value="beta-lactamase/transpeptidase-like"/>
    <property type="match status" value="1"/>
</dbReference>
<dbReference type="Pfam" id="PF11954">
    <property type="entry name" value="DUF3471"/>
    <property type="match status" value="1"/>
</dbReference>
<dbReference type="InterPro" id="IPR021860">
    <property type="entry name" value="Peptidase_S12_Pab87-rel_C"/>
</dbReference>
<feature type="domain" description="Beta-lactamase-related" evidence="3">
    <location>
        <begin position="39"/>
        <end position="368"/>
    </location>
</feature>
<evidence type="ECO:0000259" key="3">
    <source>
        <dbReference type="Pfam" id="PF00144"/>
    </source>
</evidence>
<comment type="caution">
    <text evidence="5">The sequence shown here is derived from an EMBL/GenBank/DDBJ whole genome shotgun (WGS) entry which is preliminary data.</text>
</comment>
<keyword evidence="2" id="KW-0732">Signal</keyword>
<evidence type="ECO:0000256" key="1">
    <source>
        <dbReference type="SAM" id="MobiDB-lite"/>
    </source>
</evidence>
<feature type="signal peptide" evidence="2">
    <location>
        <begin position="1"/>
        <end position="24"/>
    </location>
</feature>
<name>A0A847SKH1_9BACT</name>
<dbReference type="InterPro" id="IPR012338">
    <property type="entry name" value="Beta-lactam/transpept-like"/>
</dbReference>
<evidence type="ECO:0000259" key="4">
    <source>
        <dbReference type="Pfam" id="PF11954"/>
    </source>
</evidence>
<proteinExistence type="predicted"/>
<dbReference type="InterPro" id="IPR001466">
    <property type="entry name" value="Beta-lactam-related"/>
</dbReference>
<dbReference type="EMBL" id="JABAHZ010000004">
    <property type="protein sequence ID" value="NLR80644.1"/>
    <property type="molecule type" value="Genomic_DNA"/>
</dbReference>
<feature type="chain" id="PRO_5032591066" evidence="2">
    <location>
        <begin position="25"/>
        <end position="602"/>
    </location>
</feature>
<dbReference type="AlphaFoldDB" id="A0A847SKH1"/>
<evidence type="ECO:0000313" key="6">
    <source>
        <dbReference type="Proteomes" id="UP000552864"/>
    </source>
</evidence>
<feature type="region of interest" description="Disordered" evidence="1">
    <location>
        <begin position="382"/>
        <end position="407"/>
    </location>
</feature>
<evidence type="ECO:0000313" key="5">
    <source>
        <dbReference type="EMBL" id="NLR80644.1"/>
    </source>
</evidence>